<evidence type="ECO:0000313" key="3">
    <source>
        <dbReference type="EMBL" id="PQO29168.1"/>
    </source>
</evidence>
<evidence type="ECO:0000259" key="2">
    <source>
        <dbReference type="Pfam" id="PF16697"/>
    </source>
</evidence>
<dbReference type="InterPro" id="IPR008984">
    <property type="entry name" value="SMAD_FHA_dom_sf"/>
</dbReference>
<evidence type="ECO:0000313" key="4">
    <source>
        <dbReference type="Proteomes" id="UP000240009"/>
    </source>
</evidence>
<feature type="compositionally biased region" description="Polar residues" evidence="1">
    <location>
        <begin position="20"/>
        <end position="30"/>
    </location>
</feature>
<dbReference type="EMBL" id="PUIA01000042">
    <property type="protein sequence ID" value="PQO29168.1"/>
    <property type="molecule type" value="Genomic_DNA"/>
</dbReference>
<accession>A0A2S8FAH2</accession>
<sequence>MPLRECIEGEGRVRMRPDSQLGNSKPSQAGQGRRSGASLRIARGQVNQREREIEVPVFTLGSAGDCDLVLGDEQFPELYAYILRTHDGYRLRCLVAEPILTVNAEDMVIKQLEDGDRIRCGPYEFHFQKSANSVAQSSELPQSKTSPVDLPWVATDGQAQDGIETVHRLLHDIRSRVDGRTFTEALRRSA</sequence>
<evidence type="ECO:0000256" key="1">
    <source>
        <dbReference type="SAM" id="MobiDB-lite"/>
    </source>
</evidence>
<dbReference type="SUPFAM" id="SSF49879">
    <property type="entry name" value="SMAD/FHA domain"/>
    <property type="match status" value="1"/>
</dbReference>
<dbReference type="CDD" id="cd00060">
    <property type="entry name" value="FHA"/>
    <property type="match status" value="1"/>
</dbReference>
<feature type="domain" description="YscD cytoplasmic" evidence="2">
    <location>
        <begin position="40"/>
        <end position="129"/>
    </location>
</feature>
<reference evidence="3 4" key="1">
    <citation type="submission" date="2018-02" db="EMBL/GenBank/DDBJ databases">
        <title>Comparative genomes isolates from brazilian mangrove.</title>
        <authorList>
            <person name="Araujo J.E."/>
            <person name="Taketani R.G."/>
            <person name="Silva M.C.P."/>
            <person name="Loureco M.V."/>
            <person name="Andreote F.D."/>
        </authorList>
    </citation>
    <scope>NUCLEOTIDE SEQUENCE [LARGE SCALE GENOMIC DNA]</scope>
    <source>
        <strain evidence="3 4">HEX-2 MGV</strain>
    </source>
</reference>
<dbReference type="Gene3D" id="2.60.200.20">
    <property type="match status" value="1"/>
</dbReference>
<protein>
    <recommendedName>
        <fullName evidence="2">YscD cytoplasmic domain-containing protein</fullName>
    </recommendedName>
</protein>
<gene>
    <name evidence="3" type="ORF">C5Y96_15550</name>
</gene>
<dbReference type="AlphaFoldDB" id="A0A2S8FAH2"/>
<organism evidence="3 4">
    <name type="scientific">Blastopirellula marina</name>
    <dbReference type="NCBI Taxonomy" id="124"/>
    <lineage>
        <taxon>Bacteria</taxon>
        <taxon>Pseudomonadati</taxon>
        <taxon>Planctomycetota</taxon>
        <taxon>Planctomycetia</taxon>
        <taxon>Pirellulales</taxon>
        <taxon>Pirellulaceae</taxon>
        <taxon>Blastopirellula</taxon>
    </lineage>
</organism>
<feature type="region of interest" description="Disordered" evidence="1">
    <location>
        <begin position="12"/>
        <end position="39"/>
    </location>
</feature>
<dbReference type="Pfam" id="PF16697">
    <property type="entry name" value="Yop-YscD_cpl"/>
    <property type="match status" value="1"/>
</dbReference>
<proteinExistence type="predicted"/>
<dbReference type="Proteomes" id="UP000240009">
    <property type="component" value="Unassembled WGS sequence"/>
</dbReference>
<name>A0A2S8FAH2_9BACT</name>
<comment type="caution">
    <text evidence="3">The sequence shown here is derived from an EMBL/GenBank/DDBJ whole genome shotgun (WGS) entry which is preliminary data.</text>
</comment>
<dbReference type="InterPro" id="IPR032030">
    <property type="entry name" value="YscD_cytoplasmic_dom"/>
</dbReference>